<reference evidence="4 5" key="1">
    <citation type="submission" date="2012-06" db="EMBL/GenBank/DDBJ databases">
        <title>Finished plasmid 1 of genome of Chroococcidiopsis thermalis PCC 7203.</title>
        <authorList>
            <consortium name="US DOE Joint Genome Institute"/>
            <person name="Gugger M."/>
            <person name="Coursin T."/>
            <person name="Rippka R."/>
            <person name="Tandeau De Marsac N."/>
            <person name="Huntemann M."/>
            <person name="Wei C.-L."/>
            <person name="Han J."/>
            <person name="Detter J.C."/>
            <person name="Han C."/>
            <person name="Tapia R."/>
            <person name="Davenport K."/>
            <person name="Daligault H."/>
            <person name="Erkkila T."/>
            <person name="Gu W."/>
            <person name="Munk A.C.C."/>
            <person name="Teshima H."/>
            <person name="Xu Y."/>
            <person name="Chain P."/>
            <person name="Chen A."/>
            <person name="Krypides N."/>
            <person name="Mavromatis K."/>
            <person name="Markowitz V."/>
            <person name="Szeto E."/>
            <person name="Ivanova N."/>
            <person name="Mikhailova N."/>
            <person name="Ovchinnikova G."/>
            <person name="Pagani I."/>
            <person name="Pati A."/>
            <person name="Goodwin L."/>
            <person name="Peters L."/>
            <person name="Pitluck S."/>
            <person name="Woyke T."/>
            <person name="Kerfeld C."/>
        </authorList>
    </citation>
    <scope>NUCLEOTIDE SEQUENCE [LARGE SCALE GENOMIC DNA]</scope>
    <source>
        <strain evidence="4 5">PCC 7203</strain>
        <plasmid evidence="4 5">pCHRO.01</plasmid>
    </source>
</reference>
<dbReference type="InParanoid" id="K9U7L2"/>
<dbReference type="Gene3D" id="2.40.160.180">
    <property type="entry name" value="Carbohydrate-selective porin OprB"/>
    <property type="match status" value="1"/>
</dbReference>
<proteinExistence type="inferred from homology"/>
<dbReference type="PATRIC" id="fig|251229.3.peg.6722"/>
<dbReference type="InterPro" id="IPR038673">
    <property type="entry name" value="OprB_sf"/>
</dbReference>
<dbReference type="GO" id="GO:0008643">
    <property type="term" value="P:carbohydrate transport"/>
    <property type="evidence" value="ECO:0007669"/>
    <property type="project" value="InterPro"/>
</dbReference>
<keyword evidence="4" id="KW-0614">Plasmid</keyword>
<gene>
    <name evidence="4" type="ORF">Chro_5751</name>
</gene>
<geneLocation type="plasmid" evidence="4 5">
    <name>pCHRO.01</name>
</geneLocation>
<evidence type="ECO:0000256" key="2">
    <source>
        <dbReference type="RuleBase" id="RU363072"/>
    </source>
</evidence>
<dbReference type="PROSITE" id="PS51272">
    <property type="entry name" value="SLH"/>
    <property type="match status" value="1"/>
</dbReference>
<dbReference type="PANTHER" id="PTHR43308:SF1">
    <property type="entry name" value="OUTER MEMBRANE PROTEIN ALPHA"/>
    <property type="match status" value="1"/>
</dbReference>
<dbReference type="Pfam" id="PF04966">
    <property type="entry name" value="OprB"/>
    <property type="match status" value="1"/>
</dbReference>
<evidence type="ECO:0000313" key="4">
    <source>
        <dbReference type="EMBL" id="AFY91097.1"/>
    </source>
</evidence>
<dbReference type="InterPro" id="IPR047684">
    <property type="entry name" value="Por_som-like"/>
</dbReference>
<dbReference type="OrthoDB" id="568669at2"/>
<evidence type="ECO:0000313" key="5">
    <source>
        <dbReference type="Proteomes" id="UP000010384"/>
    </source>
</evidence>
<keyword evidence="5" id="KW-1185">Reference proteome</keyword>
<dbReference type="InterPro" id="IPR051465">
    <property type="entry name" value="Cell_Envelope_Struct_Comp"/>
</dbReference>
<dbReference type="PANTHER" id="PTHR43308">
    <property type="entry name" value="OUTER MEMBRANE PROTEIN ALPHA-RELATED"/>
    <property type="match status" value="1"/>
</dbReference>
<dbReference type="GO" id="GO:0015288">
    <property type="term" value="F:porin activity"/>
    <property type="evidence" value="ECO:0007669"/>
    <property type="project" value="InterPro"/>
</dbReference>
<dbReference type="EMBL" id="CP003598">
    <property type="protein sequence ID" value="AFY91097.1"/>
    <property type="molecule type" value="Genomic_DNA"/>
</dbReference>
<dbReference type="KEGG" id="cthe:Chro_5751"/>
<dbReference type="InterPro" id="IPR007049">
    <property type="entry name" value="Carb-sel_porin_OprB"/>
</dbReference>
<comment type="similarity">
    <text evidence="1 2">Belongs to the OprB family.</text>
</comment>
<organism evidence="4 5">
    <name type="scientific">Chroococcidiopsis thermalis (strain PCC 7203)</name>
    <dbReference type="NCBI Taxonomy" id="251229"/>
    <lineage>
        <taxon>Bacteria</taxon>
        <taxon>Bacillati</taxon>
        <taxon>Cyanobacteriota</taxon>
        <taxon>Cyanophyceae</taxon>
        <taxon>Chroococcidiopsidales</taxon>
        <taxon>Chroococcidiopsidaceae</taxon>
        <taxon>Chroococcidiopsis</taxon>
    </lineage>
</organism>
<accession>K9U7L2</accession>
<evidence type="ECO:0000259" key="3">
    <source>
        <dbReference type="PROSITE" id="PS51272"/>
    </source>
</evidence>
<dbReference type="AlphaFoldDB" id="K9U7L2"/>
<dbReference type="Pfam" id="PF00395">
    <property type="entry name" value="SLH"/>
    <property type="match status" value="1"/>
</dbReference>
<dbReference type="Proteomes" id="UP000010384">
    <property type="component" value="Plasmid pCHRO.01"/>
</dbReference>
<name>K9U7L2_CHRTP</name>
<dbReference type="GO" id="GO:0016020">
    <property type="term" value="C:membrane"/>
    <property type="evidence" value="ECO:0007669"/>
    <property type="project" value="InterPro"/>
</dbReference>
<sequence>MIGYSKLGLYFASSLSILSMITQGAFAQSKASGSIAASPTITTAQINATIEPQATPVTNTQIAQAASSNWGFQDRTAGMTTSKDPVTSASQLADVQPTDWAFHSLQALIERYGCIAGYPKRTYKGNQALTRYEFAAGLNACLRSLVERIEVLTPNDLTTLRRLQENFVAELALLRGRVDSLEVRTTELEANQFSTTTKLTGQAIFAVTGGGFSGERIIAPTGVEIADEDPNSTFIYRASLTFNTSFQGTDLLQIRLVTGSDGSDDNAAGLLEPNFASVLDFSVPGQNGQFGLGRLYYTFTPVKDFALTVGSAILATDYVDRNSYANNSAKDFSTQALINNFILLPTPAGAGAVIDWNPGAGPFSIRGVYVAGNAGRATAGSNAGDGGFIGGPSAPELLFPALGALGDQGGLFGAPHQGFVELEYALSNKFAFRLQYSGGQIFGSFFNGVGANFELALSQQLAVFGRYGYAVYNDSSVGDLRPQYWMAGISLQNLFVPGAVAGIAAGQPQIEGKVGDATQTNFEAFYNFPLNDDIKVTPLVQVITDAGNQGSNGTIYTGTLRTVFSF</sequence>
<feature type="domain" description="SLH" evidence="3">
    <location>
        <begin position="88"/>
        <end position="152"/>
    </location>
</feature>
<evidence type="ECO:0000256" key="1">
    <source>
        <dbReference type="ARBA" id="ARBA00008769"/>
    </source>
</evidence>
<keyword evidence="2" id="KW-0732">Signal</keyword>
<feature type="chain" id="PRO_5007231763" evidence="2">
    <location>
        <begin position="28"/>
        <end position="566"/>
    </location>
</feature>
<dbReference type="NCBIfam" id="NF033921">
    <property type="entry name" value="por_somb"/>
    <property type="match status" value="1"/>
</dbReference>
<dbReference type="HOGENOM" id="CLU_018575_1_0_3"/>
<feature type="signal peptide" evidence="2">
    <location>
        <begin position="1"/>
        <end position="27"/>
    </location>
</feature>
<dbReference type="InterPro" id="IPR001119">
    <property type="entry name" value="SLH_dom"/>
</dbReference>
<protein>
    <submittedName>
        <fullName evidence="4">Cyanobacterial porin</fullName>
    </submittedName>
</protein>